<feature type="region of interest" description="Disordered" evidence="1">
    <location>
        <begin position="1"/>
        <end position="20"/>
    </location>
</feature>
<dbReference type="AlphaFoldDB" id="A0A4D7AQD2"/>
<evidence type="ECO:0000256" key="1">
    <source>
        <dbReference type="SAM" id="MobiDB-lite"/>
    </source>
</evidence>
<name>A0A4D7AQD2_9HYPH</name>
<dbReference type="Proteomes" id="UP000298781">
    <property type="component" value="Chromosome"/>
</dbReference>
<sequence length="67" mass="7123">MPDRPGPFAPDRDDPPRARDGDIAIREEFDAAIRAGTAAALDMVIARHPQHALAAAARARLAAKPGR</sequence>
<evidence type="ECO:0000313" key="3">
    <source>
        <dbReference type="Proteomes" id="UP000298781"/>
    </source>
</evidence>
<organism evidence="2 3">
    <name type="scientific">Phreatobacter stygius</name>
    <dbReference type="NCBI Taxonomy" id="1940610"/>
    <lineage>
        <taxon>Bacteria</taxon>
        <taxon>Pseudomonadati</taxon>
        <taxon>Pseudomonadota</taxon>
        <taxon>Alphaproteobacteria</taxon>
        <taxon>Hyphomicrobiales</taxon>
        <taxon>Phreatobacteraceae</taxon>
        <taxon>Phreatobacter</taxon>
    </lineage>
</organism>
<dbReference type="RefSeq" id="WP_136958651.1">
    <property type="nucleotide sequence ID" value="NZ_CP039690.1"/>
</dbReference>
<keyword evidence="3" id="KW-1185">Reference proteome</keyword>
<feature type="compositionally biased region" description="Basic and acidic residues" evidence="1">
    <location>
        <begin position="10"/>
        <end position="20"/>
    </location>
</feature>
<protein>
    <submittedName>
        <fullName evidence="2">Uncharacterized protein</fullName>
    </submittedName>
</protein>
<accession>A0A4D7AQD2</accession>
<reference evidence="2 3" key="1">
    <citation type="submission" date="2019-04" db="EMBL/GenBank/DDBJ databases">
        <title>Phreatobacter aquaticus sp. nov.</title>
        <authorList>
            <person name="Choi A."/>
        </authorList>
    </citation>
    <scope>NUCLEOTIDE SEQUENCE [LARGE SCALE GENOMIC DNA]</scope>
    <source>
        <strain evidence="2 3">KCTC 52518</strain>
    </source>
</reference>
<gene>
    <name evidence="2" type="ORF">E8M01_02410</name>
</gene>
<proteinExistence type="predicted"/>
<dbReference type="EMBL" id="CP039690">
    <property type="protein sequence ID" value="QCI63189.1"/>
    <property type="molecule type" value="Genomic_DNA"/>
</dbReference>
<dbReference type="KEGG" id="pstg:E8M01_02410"/>
<evidence type="ECO:0000313" key="2">
    <source>
        <dbReference type="EMBL" id="QCI63189.1"/>
    </source>
</evidence>